<reference evidence="2" key="1">
    <citation type="submission" date="2021-01" db="EMBL/GenBank/DDBJ databases">
        <authorList>
            <person name="Corre E."/>
            <person name="Pelletier E."/>
            <person name="Niang G."/>
            <person name="Scheremetjew M."/>
            <person name="Finn R."/>
            <person name="Kale V."/>
            <person name="Holt S."/>
            <person name="Cochrane G."/>
            <person name="Meng A."/>
            <person name="Brown T."/>
            <person name="Cohen L."/>
        </authorList>
    </citation>
    <scope>NUCLEOTIDE SEQUENCE</scope>
    <source>
        <strain evidence="2">SAG 36.94</strain>
    </source>
</reference>
<name>A0A7S1TIZ5_9RHOD</name>
<gene>
    <name evidence="2" type="ORF">CCAE0312_LOCUS9400</name>
</gene>
<dbReference type="AlphaFoldDB" id="A0A7S1TIZ5"/>
<sequence length="121" mass="12927">MALRFVVAALLMVMALAHVTMAAPTRSPSGTEDKFFGLFNWLQPQQPSCGGGYRGWGGFGFRRAEVNASETKTLGVLCWFFGCPAPQPCPVPVYVPVPVAGAPATPPAPYYPVTQPPPPTY</sequence>
<protein>
    <submittedName>
        <fullName evidence="2">Uncharacterized protein</fullName>
    </submittedName>
</protein>
<keyword evidence="1" id="KW-0732">Signal</keyword>
<accession>A0A7S1TIZ5</accession>
<dbReference type="EMBL" id="HBGH01016982">
    <property type="protein sequence ID" value="CAD9237302.1"/>
    <property type="molecule type" value="Transcribed_RNA"/>
</dbReference>
<evidence type="ECO:0000313" key="2">
    <source>
        <dbReference type="EMBL" id="CAD9237302.1"/>
    </source>
</evidence>
<organism evidence="2">
    <name type="scientific">Compsopogon caeruleus</name>
    <dbReference type="NCBI Taxonomy" id="31354"/>
    <lineage>
        <taxon>Eukaryota</taxon>
        <taxon>Rhodophyta</taxon>
        <taxon>Compsopogonophyceae</taxon>
        <taxon>Compsopogonales</taxon>
        <taxon>Compsopogonaceae</taxon>
        <taxon>Compsopogon</taxon>
    </lineage>
</organism>
<feature type="chain" id="PRO_5030772886" evidence="1">
    <location>
        <begin position="23"/>
        <end position="121"/>
    </location>
</feature>
<proteinExistence type="predicted"/>
<feature type="signal peptide" evidence="1">
    <location>
        <begin position="1"/>
        <end position="22"/>
    </location>
</feature>
<evidence type="ECO:0000256" key="1">
    <source>
        <dbReference type="SAM" id="SignalP"/>
    </source>
</evidence>